<reference evidence="11" key="1">
    <citation type="submission" date="2022-12" db="EMBL/GenBank/DDBJ databases">
        <title>Chromosome-level genome assembly of the bean flower thrips Megalurothrips usitatus.</title>
        <authorList>
            <person name="Ma L."/>
            <person name="Liu Q."/>
            <person name="Li H."/>
            <person name="Cai W."/>
        </authorList>
    </citation>
    <scope>NUCLEOTIDE SEQUENCE</scope>
    <source>
        <strain evidence="11">Cailab_2022a</strain>
    </source>
</reference>
<feature type="compositionally biased region" description="Polar residues" evidence="9">
    <location>
        <begin position="39"/>
        <end position="52"/>
    </location>
</feature>
<feature type="region of interest" description="Disordered" evidence="9">
    <location>
        <begin position="1"/>
        <end position="119"/>
    </location>
</feature>
<dbReference type="AlphaFoldDB" id="A0AAV7XXV9"/>
<dbReference type="GO" id="GO:0006357">
    <property type="term" value="P:regulation of transcription by RNA polymerase II"/>
    <property type="evidence" value="ECO:0007669"/>
    <property type="project" value="TreeGrafter"/>
</dbReference>
<evidence type="ECO:0000256" key="8">
    <source>
        <dbReference type="ARBA" id="ARBA00047648"/>
    </source>
</evidence>
<evidence type="ECO:0000256" key="6">
    <source>
        <dbReference type="ARBA" id="ARBA00023242"/>
    </source>
</evidence>
<evidence type="ECO:0000313" key="11">
    <source>
        <dbReference type="EMBL" id="KAJ1528876.1"/>
    </source>
</evidence>
<keyword evidence="4" id="KW-0560">Oxidoreductase</keyword>
<dbReference type="GO" id="GO:0031490">
    <property type="term" value="F:chromatin DNA binding"/>
    <property type="evidence" value="ECO:0007669"/>
    <property type="project" value="TreeGrafter"/>
</dbReference>
<accession>A0AAV7XXV9</accession>
<dbReference type="PROSITE" id="PS51184">
    <property type="entry name" value="JMJC"/>
    <property type="match status" value="1"/>
</dbReference>
<feature type="compositionally biased region" description="Basic and acidic residues" evidence="9">
    <location>
        <begin position="63"/>
        <end position="75"/>
    </location>
</feature>
<dbReference type="Gene3D" id="2.60.120.650">
    <property type="entry name" value="Cupin"/>
    <property type="match status" value="1"/>
</dbReference>
<keyword evidence="5" id="KW-0408">Iron</keyword>
<evidence type="ECO:0000259" key="10">
    <source>
        <dbReference type="PROSITE" id="PS51184"/>
    </source>
</evidence>
<name>A0AAV7XXV9_9NEOP</name>
<feature type="compositionally biased region" description="Polar residues" evidence="9">
    <location>
        <begin position="443"/>
        <end position="454"/>
    </location>
</feature>
<dbReference type="EMBL" id="JAPTSV010000004">
    <property type="protein sequence ID" value="KAJ1528876.1"/>
    <property type="molecule type" value="Genomic_DNA"/>
</dbReference>
<dbReference type="InterPro" id="IPR003347">
    <property type="entry name" value="JmjC_dom"/>
</dbReference>
<dbReference type="PANTHER" id="PTHR12549">
    <property type="entry name" value="JMJC DOMAIN-CONTAINING HISTONE DEMETHYLATION PROTEIN"/>
    <property type="match status" value="1"/>
</dbReference>
<dbReference type="GO" id="GO:0003712">
    <property type="term" value="F:transcription coregulator activity"/>
    <property type="evidence" value="ECO:0007669"/>
    <property type="project" value="TreeGrafter"/>
</dbReference>
<sequence length="947" mass="107552">MSVNISSISSSSSDESDNEKQQRSTPSKFSEYPPKKKMSSNGLNHKTYSSDSGDVINICSESGSEKESGASRDSDSSASVGCFPLSSRKRKTPEKTGSRASDNESASKIPHRDSSDSFLQKDSCSKLSKFGKIYKCRECFKSSDTNRYSCRFYSFRKTRWSKGNMLYDGGFASPNDATEEEKSLWLPDTVSSGQQDSLDFHVARFILSQVGDQFCSLMRQEEEAIQLHMHEEFIAWKKPMRGVREMCDVCKTTLFNFHWACGRCGFVVCIDCYKVRKNGLKKAWMVGSRDHDEWKWIFCTSRLPHEQDSLILCQTIAADCRQKLAQEVHNLREIFGIPQNCECEITPNSCPGLNVVSIKERLKELTKSDPLNAIISYLECQPRVVNNSVEHETRVVQEASKQKLPDDLSLAISTKNEDSDSDSDEDDNAGQSGLRALLVPSNPAANGNGSSLTRFNYPPKRQSEMRFNDQAARFPDDGELKLQSSLKPSFKTPSSKQTKISTKSIMADVSCFLSLDGESTRTLDVDKMQHFVRRNKGLVFKGQNQLPPRMMTNAQSQELYPGVPHSWLCDGWLLRLWDPSHNGNYKLFQDQWRRGQPVIVGNMNSLLNMDMWHPNSFCRDFGEAKNDLINCITGNLVPNRPMKEFWEGFENFSKRLKDEHGNPMLLKLKDWPPGEDFAQLLPERFKDLMQALPLAEYTRRLGRLNLASCLPDFFVRPDLGPKMYNAYGSACIPSKGTTNLHLDISDAVNFMVYVGIPTDADYEQHIQEAFNAIDEAGCDDMTRRRVRTEKAIPGALWHIYHACDSDKIRDLLNKVAIERGTRLEPHHDPIHDQSWYLDAELRKRLYKEYNVSGYAIVQCLGDAVFIPAGAPHQVRNLHNCVKVAEDFVSPENVSHCFYLTQEFRDLSDTHTNHEDKLQIKNIIYHTVKKAVSSLLREVTTPVKSKTE</sequence>
<dbReference type="InterPro" id="IPR045109">
    <property type="entry name" value="LSDs-like"/>
</dbReference>
<dbReference type="SMART" id="SM00558">
    <property type="entry name" value="JmjC"/>
    <property type="match status" value="1"/>
</dbReference>
<feature type="compositionally biased region" description="Low complexity" evidence="9">
    <location>
        <begin position="1"/>
        <end position="13"/>
    </location>
</feature>
<dbReference type="GO" id="GO:0000785">
    <property type="term" value="C:chromatin"/>
    <property type="evidence" value="ECO:0007669"/>
    <property type="project" value="TreeGrafter"/>
</dbReference>
<comment type="subcellular location">
    <subcellularLocation>
        <location evidence="2">Nucleus</location>
    </subcellularLocation>
</comment>
<gene>
    <name evidence="11" type="ORF">ONE63_007246</name>
</gene>
<dbReference type="PANTHER" id="PTHR12549:SF38">
    <property type="entry name" value="JMJC DOMAIN-CONTAINING HISTONE DEMETHYLASE 2, ISOFORM A"/>
    <property type="match status" value="1"/>
</dbReference>
<dbReference type="EC" id="1.14.11.65" evidence="7"/>
<evidence type="ECO:0000313" key="12">
    <source>
        <dbReference type="Proteomes" id="UP001075354"/>
    </source>
</evidence>
<organism evidence="11 12">
    <name type="scientific">Megalurothrips usitatus</name>
    <name type="common">bean blossom thrips</name>
    <dbReference type="NCBI Taxonomy" id="439358"/>
    <lineage>
        <taxon>Eukaryota</taxon>
        <taxon>Metazoa</taxon>
        <taxon>Ecdysozoa</taxon>
        <taxon>Arthropoda</taxon>
        <taxon>Hexapoda</taxon>
        <taxon>Insecta</taxon>
        <taxon>Pterygota</taxon>
        <taxon>Neoptera</taxon>
        <taxon>Paraneoptera</taxon>
        <taxon>Thysanoptera</taxon>
        <taxon>Terebrantia</taxon>
        <taxon>Thripoidea</taxon>
        <taxon>Thripidae</taxon>
        <taxon>Megalurothrips</taxon>
    </lineage>
</organism>
<comment type="catalytic activity">
    <reaction evidence="8">
        <text>N(6),N(6)-dimethyl-L-lysyl(9)-[histone H3] + 2 2-oxoglutarate + 2 O2 = L-lysyl(9)-[histone H3] + 2 formaldehyde + 2 succinate + 2 CO2</text>
        <dbReference type="Rhea" id="RHEA:60188"/>
        <dbReference type="Rhea" id="RHEA-COMP:15541"/>
        <dbReference type="Rhea" id="RHEA-COMP:15546"/>
        <dbReference type="ChEBI" id="CHEBI:15379"/>
        <dbReference type="ChEBI" id="CHEBI:16526"/>
        <dbReference type="ChEBI" id="CHEBI:16810"/>
        <dbReference type="ChEBI" id="CHEBI:16842"/>
        <dbReference type="ChEBI" id="CHEBI:29969"/>
        <dbReference type="ChEBI" id="CHEBI:30031"/>
        <dbReference type="ChEBI" id="CHEBI:61976"/>
        <dbReference type="EC" id="1.14.11.65"/>
    </reaction>
</comment>
<dbReference type="GO" id="GO:0046872">
    <property type="term" value="F:metal ion binding"/>
    <property type="evidence" value="ECO:0007669"/>
    <property type="project" value="UniProtKB-KW"/>
</dbReference>
<keyword evidence="12" id="KW-1185">Reference proteome</keyword>
<dbReference type="Pfam" id="PF02373">
    <property type="entry name" value="JmjC"/>
    <property type="match status" value="1"/>
</dbReference>
<comment type="caution">
    <text evidence="11">The sequence shown here is derived from an EMBL/GenBank/DDBJ whole genome shotgun (WGS) entry which is preliminary data.</text>
</comment>
<evidence type="ECO:0000256" key="9">
    <source>
        <dbReference type="SAM" id="MobiDB-lite"/>
    </source>
</evidence>
<evidence type="ECO:0000256" key="4">
    <source>
        <dbReference type="ARBA" id="ARBA00023002"/>
    </source>
</evidence>
<dbReference type="GO" id="GO:0140683">
    <property type="term" value="F:histone H3K9me/H3K9me2 demethylase activity"/>
    <property type="evidence" value="ECO:0007669"/>
    <property type="project" value="UniProtKB-EC"/>
</dbReference>
<evidence type="ECO:0000256" key="1">
    <source>
        <dbReference type="ARBA" id="ARBA00001954"/>
    </source>
</evidence>
<feature type="domain" description="JmjC" evidence="10">
    <location>
        <begin position="699"/>
        <end position="904"/>
    </location>
</feature>
<evidence type="ECO:0000256" key="2">
    <source>
        <dbReference type="ARBA" id="ARBA00004123"/>
    </source>
</evidence>
<dbReference type="GO" id="GO:0000118">
    <property type="term" value="C:histone deacetylase complex"/>
    <property type="evidence" value="ECO:0007669"/>
    <property type="project" value="TreeGrafter"/>
</dbReference>
<evidence type="ECO:0000256" key="7">
    <source>
        <dbReference type="ARBA" id="ARBA00038951"/>
    </source>
</evidence>
<dbReference type="SUPFAM" id="SSF51197">
    <property type="entry name" value="Clavaminate synthase-like"/>
    <property type="match status" value="1"/>
</dbReference>
<feature type="region of interest" description="Disordered" evidence="9">
    <location>
        <begin position="439"/>
        <end position="458"/>
    </location>
</feature>
<protein>
    <recommendedName>
        <fullName evidence="7">[histone H3]-dimethyl-L-lysine(9) demethylase</fullName>
        <ecNumber evidence="7">1.14.11.65</ecNumber>
    </recommendedName>
</protein>
<dbReference type="Proteomes" id="UP001075354">
    <property type="component" value="Chromosome 4"/>
</dbReference>
<dbReference type="FunFam" id="2.60.120.650:FF:000004">
    <property type="entry name" value="Putative lysine-specific demethylase 3B"/>
    <property type="match status" value="1"/>
</dbReference>
<keyword evidence="6" id="KW-0539">Nucleus</keyword>
<keyword evidence="3" id="KW-0479">Metal-binding</keyword>
<comment type="cofactor">
    <cofactor evidence="1">
        <name>Fe(2+)</name>
        <dbReference type="ChEBI" id="CHEBI:29033"/>
    </cofactor>
</comment>
<evidence type="ECO:0000256" key="3">
    <source>
        <dbReference type="ARBA" id="ARBA00022723"/>
    </source>
</evidence>
<evidence type="ECO:0000256" key="5">
    <source>
        <dbReference type="ARBA" id="ARBA00023004"/>
    </source>
</evidence>
<proteinExistence type="predicted"/>
<dbReference type="CDD" id="cd02208">
    <property type="entry name" value="cupin_RmlC-like"/>
    <property type="match status" value="1"/>
</dbReference>